<dbReference type="InterPro" id="IPR006102">
    <property type="entry name" value="Ig-like_GH2"/>
</dbReference>
<organism evidence="8 9">
    <name type="scientific">Alistipes timonensis JC136</name>
    <dbReference type="NCBI Taxonomy" id="1033731"/>
    <lineage>
        <taxon>Bacteria</taxon>
        <taxon>Pseudomonadati</taxon>
        <taxon>Bacteroidota</taxon>
        <taxon>Bacteroidia</taxon>
        <taxon>Bacteroidales</taxon>
        <taxon>Rikenellaceae</taxon>
        <taxon>Alistipes</taxon>
    </lineage>
</organism>
<feature type="domain" description="Glycoside hydrolase family 2 catalytic" evidence="6">
    <location>
        <begin position="286"/>
        <end position="575"/>
    </location>
</feature>
<proteinExistence type="inferred from homology"/>
<sequence length="677" mass="76109">MKRYIAILLLLTGLVSTARAREVFPINEGWRFFFKSEKTSDNARHVTLPHSWNTDPLAQGYWLETTGNYQNGMYLPVEWASKRLFVKFYGVQSVADLFVNGNYVGTHRGGATAFTFEITDKVRFGTDNAMLVVVSNSYRDDVLPTSTDMNLYGGIYREAELILTERTAISPLYLGSEGVLVRQQSVTPEKVEGEVEVHITSKGDNSCMLNVAITDPDGVRTYTKRQRAKLDGKPVVVPFTIENPALWSPDRPALYTVTATIGDETVTDSVTVRTGFRAIAASTADGLTINGERIPVHGVTLYHDNALSGGTLAPEDYDADLRQIRTLGANALRSAVIPHAQYLYDRCDEQGMLVWVDTPLHRSSFLGDVAYYAMPAFEQNGMEQLQEIIAQNINHPSVVMWGIFSRLWPRGDDVTPYLKRLNDAAHALDPSRPTVASSDQNGGINFITDLIVWRQDVGWRRGSTDDVILWRNQLQKNWSHLRSAVSYGGSGFIGHKSYTAQAEPRSNWMPEEKQTRFHEEYAKNLQNDSLFWGIWIDNMFDYGSSRRPYGVNGAGLVTLNRRECKDAYYLYKAMWNREEPTLHIVDKRRRLRDHDMQAFRVYSSAGVPVLIAGADTLAMTEYAPFQYRSDSVAMRGTVEVKAVAGELRDSVTILVGNVLKPKRTQVLRRTAGPQTIN</sequence>
<protein>
    <submittedName>
        <fullName evidence="8">Beta-galactosidase</fullName>
    </submittedName>
</protein>
<dbReference type="InterPro" id="IPR006103">
    <property type="entry name" value="Glyco_hydro_2_cat"/>
</dbReference>
<dbReference type="Proteomes" id="UP000183253">
    <property type="component" value="Unassembled WGS sequence"/>
</dbReference>
<dbReference type="Pfam" id="PF02837">
    <property type="entry name" value="Glyco_hydro_2_N"/>
    <property type="match status" value="1"/>
</dbReference>
<keyword evidence="3" id="KW-0326">Glycosidase</keyword>
<gene>
    <name evidence="8" type="ORF">SAMN05444145_10353</name>
</gene>
<comment type="similarity">
    <text evidence="1">Belongs to the glycosyl hydrolase 2 family.</text>
</comment>
<dbReference type="RefSeq" id="WP_010261279.1">
    <property type="nucleotide sequence ID" value="NZ_CAEG01000010.1"/>
</dbReference>
<dbReference type="OrthoDB" id="9801077at2"/>
<dbReference type="SUPFAM" id="SSF49785">
    <property type="entry name" value="Galactose-binding domain-like"/>
    <property type="match status" value="1"/>
</dbReference>
<dbReference type="GO" id="GO:0005975">
    <property type="term" value="P:carbohydrate metabolic process"/>
    <property type="evidence" value="ECO:0007669"/>
    <property type="project" value="InterPro"/>
</dbReference>
<dbReference type="PANTHER" id="PTHR42732">
    <property type="entry name" value="BETA-GALACTOSIDASE"/>
    <property type="match status" value="1"/>
</dbReference>
<evidence type="ECO:0000256" key="4">
    <source>
        <dbReference type="SAM" id="SignalP"/>
    </source>
</evidence>
<dbReference type="SUPFAM" id="SSF51445">
    <property type="entry name" value="(Trans)glycosidases"/>
    <property type="match status" value="1"/>
</dbReference>
<dbReference type="InterPro" id="IPR008979">
    <property type="entry name" value="Galactose-bd-like_sf"/>
</dbReference>
<evidence type="ECO:0000313" key="8">
    <source>
        <dbReference type="EMBL" id="SEA36767.1"/>
    </source>
</evidence>
<dbReference type="Gene3D" id="3.20.20.80">
    <property type="entry name" value="Glycosidases"/>
    <property type="match status" value="1"/>
</dbReference>
<accession>A0A1H4ALU9</accession>
<dbReference type="EMBL" id="FNRI01000003">
    <property type="protein sequence ID" value="SEA36767.1"/>
    <property type="molecule type" value="Genomic_DNA"/>
</dbReference>
<dbReference type="InterPro" id="IPR017853">
    <property type="entry name" value="GH"/>
</dbReference>
<dbReference type="Pfam" id="PF00703">
    <property type="entry name" value="Glyco_hydro_2"/>
    <property type="match status" value="1"/>
</dbReference>
<dbReference type="STRING" id="1033731.SAMN05444145_10353"/>
<dbReference type="Gene3D" id="2.60.40.10">
    <property type="entry name" value="Immunoglobulins"/>
    <property type="match status" value="1"/>
</dbReference>
<evidence type="ECO:0000259" key="6">
    <source>
        <dbReference type="Pfam" id="PF02836"/>
    </source>
</evidence>
<dbReference type="GO" id="GO:0004553">
    <property type="term" value="F:hydrolase activity, hydrolyzing O-glycosyl compounds"/>
    <property type="evidence" value="ECO:0007669"/>
    <property type="project" value="InterPro"/>
</dbReference>
<evidence type="ECO:0000256" key="1">
    <source>
        <dbReference type="ARBA" id="ARBA00007401"/>
    </source>
</evidence>
<feature type="chain" id="PRO_5010274503" evidence="4">
    <location>
        <begin position="21"/>
        <end position="677"/>
    </location>
</feature>
<dbReference type="SUPFAM" id="SSF49303">
    <property type="entry name" value="beta-Galactosidase/glucuronidase domain"/>
    <property type="match status" value="1"/>
</dbReference>
<feature type="signal peptide" evidence="4">
    <location>
        <begin position="1"/>
        <end position="20"/>
    </location>
</feature>
<dbReference type="Gene3D" id="2.60.120.260">
    <property type="entry name" value="Galactose-binding domain-like"/>
    <property type="match status" value="1"/>
</dbReference>
<dbReference type="AlphaFoldDB" id="A0A1H4ALU9"/>
<keyword evidence="9" id="KW-1185">Reference proteome</keyword>
<dbReference type="InterPro" id="IPR006101">
    <property type="entry name" value="Glyco_hydro_2"/>
</dbReference>
<evidence type="ECO:0000313" key="9">
    <source>
        <dbReference type="Proteomes" id="UP000183253"/>
    </source>
</evidence>
<dbReference type="InterPro" id="IPR013783">
    <property type="entry name" value="Ig-like_fold"/>
</dbReference>
<evidence type="ECO:0000256" key="2">
    <source>
        <dbReference type="ARBA" id="ARBA00022801"/>
    </source>
</evidence>
<keyword evidence="4" id="KW-0732">Signal</keyword>
<dbReference type="InterPro" id="IPR006104">
    <property type="entry name" value="Glyco_hydro_2_N"/>
</dbReference>
<dbReference type="Pfam" id="PF02836">
    <property type="entry name" value="Glyco_hydro_2_C"/>
    <property type="match status" value="1"/>
</dbReference>
<evidence type="ECO:0000256" key="3">
    <source>
        <dbReference type="ARBA" id="ARBA00023295"/>
    </source>
</evidence>
<feature type="domain" description="Glycosyl hydrolases family 2 sugar binding" evidence="7">
    <location>
        <begin position="64"/>
        <end position="162"/>
    </location>
</feature>
<dbReference type="InterPro" id="IPR036156">
    <property type="entry name" value="Beta-gal/glucu_dom_sf"/>
</dbReference>
<evidence type="ECO:0000259" key="5">
    <source>
        <dbReference type="Pfam" id="PF00703"/>
    </source>
</evidence>
<dbReference type="PRINTS" id="PR00132">
    <property type="entry name" value="GLHYDRLASE2"/>
</dbReference>
<dbReference type="PANTHER" id="PTHR42732:SF1">
    <property type="entry name" value="BETA-MANNOSIDASE"/>
    <property type="match status" value="1"/>
</dbReference>
<reference evidence="8 9" key="1">
    <citation type="submission" date="2016-10" db="EMBL/GenBank/DDBJ databases">
        <authorList>
            <person name="de Groot N.N."/>
        </authorList>
    </citation>
    <scope>NUCLEOTIDE SEQUENCE [LARGE SCALE GENOMIC DNA]</scope>
    <source>
        <strain evidence="8 9">DSM 25383</strain>
    </source>
</reference>
<evidence type="ECO:0000259" key="7">
    <source>
        <dbReference type="Pfam" id="PF02837"/>
    </source>
</evidence>
<keyword evidence="2" id="KW-0378">Hydrolase</keyword>
<dbReference type="InterPro" id="IPR051913">
    <property type="entry name" value="GH2_Domain-Containing"/>
</dbReference>
<feature type="domain" description="Glycoside hydrolase family 2 immunoglobulin-like beta-sandwich" evidence="5">
    <location>
        <begin position="192"/>
        <end position="277"/>
    </location>
</feature>
<name>A0A1H4ALU9_9BACT</name>